<name>A0A2A6BZB0_PRIPA</name>
<reference evidence="2" key="1">
    <citation type="journal article" date="2008" name="Nat. Genet.">
        <title>The Pristionchus pacificus genome provides a unique perspective on nematode lifestyle and parasitism.</title>
        <authorList>
            <person name="Dieterich C."/>
            <person name="Clifton S.W."/>
            <person name="Schuster L.N."/>
            <person name="Chinwalla A."/>
            <person name="Delehaunty K."/>
            <person name="Dinkelacker I."/>
            <person name="Fulton L."/>
            <person name="Fulton R."/>
            <person name="Godfrey J."/>
            <person name="Minx P."/>
            <person name="Mitreva M."/>
            <person name="Roeseler W."/>
            <person name="Tian H."/>
            <person name="Witte H."/>
            <person name="Yang S.P."/>
            <person name="Wilson R.K."/>
            <person name="Sommer R.J."/>
        </authorList>
    </citation>
    <scope>NUCLEOTIDE SEQUENCE [LARGE SCALE GENOMIC DNA]</scope>
    <source>
        <strain evidence="2">PS312</strain>
    </source>
</reference>
<reference evidence="1" key="2">
    <citation type="submission" date="2022-06" db="UniProtKB">
        <authorList>
            <consortium name="EnsemblMetazoa"/>
        </authorList>
    </citation>
    <scope>IDENTIFICATION</scope>
    <source>
        <strain evidence="1">PS312</strain>
    </source>
</reference>
<dbReference type="AlphaFoldDB" id="A0A2A6BZB0"/>
<dbReference type="EnsemblMetazoa" id="PPA45889.1">
    <property type="protein sequence ID" value="PPA45889.1"/>
    <property type="gene ID" value="WBGene00284258"/>
</dbReference>
<keyword evidence="2" id="KW-1185">Reference proteome</keyword>
<sequence>MYPTKTTHTIVIPGTFERSLKCELVELLDENLLDVLELLEDDEQTGPDEETKLSDTLVAAPALEGCTLHAVTQRLADCPLRLSAPLIYSAISSSLKEGLQLSSSVRIRGRHFPVVSRARENFAH</sequence>
<protein>
    <submittedName>
        <fullName evidence="1">Uncharacterized protein</fullName>
    </submittedName>
</protein>
<accession>A0A2A6BZB0</accession>
<evidence type="ECO:0000313" key="1">
    <source>
        <dbReference type="EnsemblMetazoa" id="PPA45889.1"/>
    </source>
</evidence>
<accession>A0A8R1V4L9</accession>
<gene>
    <name evidence="1" type="primary">WBGene00284258</name>
</gene>
<evidence type="ECO:0000313" key="2">
    <source>
        <dbReference type="Proteomes" id="UP000005239"/>
    </source>
</evidence>
<organism evidence="1 2">
    <name type="scientific">Pristionchus pacificus</name>
    <name type="common">Parasitic nematode worm</name>
    <dbReference type="NCBI Taxonomy" id="54126"/>
    <lineage>
        <taxon>Eukaryota</taxon>
        <taxon>Metazoa</taxon>
        <taxon>Ecdysozoa</taxon>
        <taxon>Nematoda</taxon>
        <taxon>Chromadorea</taxon>
        <taxon>Rhabditida</taxon>
        <taxon>Rhabditina</taxon>
        <taxon>Diplogasteromorpha</taxon>
        <taxon>Diplogasteroidea</taxon>
        <taxon>Neodiplogasteridae</taxon>
        <taxon>Pristionchus</taxon>
    </lineage>
</organism>
<proteinExistence type="predicted"/>
<dbReference type="Proteomes" id="UP000005239">
    <property type="component" value="Unassembled WGS sequence"/>
</dbReference>